<dbReference type="EC" id="2.3.1.39" evidence="4"/>
<protein>
    <recommendedName>
        <fullName evidence="4">Malonyl CoA-acyl carrier protein transacylase</fullName>
        <ecNumber evidence="4">2.3.1.39</ecNumber>
    </recommendedName>
</protein>
<dbReference type="GO" id="GO:0005829">
    <property type="term" value="C:cytosol"/>
    <property type="evidence" value="ECO:0007669"/>
    <property type="project" value="TreeGrafter"/>
</dbReference>
<dbReference type="RefSeq" id="WP_317994305.1">
    <property type="nucleotide sequence ID" value="NZ_AP025523.1"/>
</dbReference>
<dbReference type="InterPro" id="IPR016036">
    <property type="entry name" value="Malonyl_transacylase_ACP-bd"/>
</dbReference>
<keyword evidence="1 4" id="KW-0808">Transferase</keyword>
<accession>A0AAN1XXB4</accession>
<evidence type="ECO:0000256" key="4">
    <source>
        <dbReference type="PIRNR" id="PIRNR000446"/>
    </source>
</evidence>
<evidence type="ECO:0000256" key="3">
    <source>
        <dbReference type="ARBA" id="ARBA00048462"/>
    </source>
</evidence>
<dbReference type="KEGG" id="vab:WPS_19310"/>
<evidence type="ECO:0000256" key="5">
    <source>
        <dbReference type="PIRSR" id="PIRSR000446-1"/>
    </source>
</evidence>
<dbReference type="EMBL" id="AP025523">
    <property type="protein sequence ID" value="BDE06655.1"/>
    <property type="molecule type" value="Genomic_DNA"/>
</dbReference>
<dbReference type="PANTHER" id="PTHR42681">
    <property type="entry name" value="MALONYL-COA-ACYL CARRIER PROTEIN TRANSACYLASE, MITOCHONDRIAL"/>
    <property type="match status" value="1"/>
</dbReference>
<dbReference type="PIRSF" id="PIRSF000446">
    <property type="entry name" value="Mct"/>
    <property type="match status" value="1"/>
</dbReference>
<dbReference type="Pfam" id="PF00698">
    <property type="entry name" value="Acyl_transf_1"/>
    <property type="match status" value="1"/>
</dbReference>
<dbReference type="SUPFAM" id="SSF55048">
    <property type="entry name" value="Probable ACP-binding domain of malonyl-CoA ACP transacylase"/>
    <property type="match status" value="1"/>
</dbReference>
<sequence>MTMRIGVVFPGQGSQVVGMGVDVARSSPAAAQCFAAAKTILGYDLLALCESGPEERLRETRYAQPAIFVTNVALARAVGEALEPVVGAGHSFGELCALTLAGALTFETALALVNERGLAMHRAAALAQGAMAAVLGLAADALRDAVATTVARGGGRVQLANFNAPGQIVISGDAEAVRMAGELAMEAGAKRVVPLNVAGAWHSALMDPAKDEFAAHVQAATVTPPRFTVISNVDAQPYAEVEQIKTNLIRSVTDEVLWHDTAVAMVALKLDLIVEFGAQSILAPMFKRIAAAPKAITVSGAAAIERLREQIAPQAVS</sequence>
<dbReference type="SUPFAM" id="SSF52151">
    <property type="entry name" value="FabD/lysophospholipase-like"/>
    <property type="match status" value="1"/>
</dbReference>
<dbReference type="Gene3D" id="3.40.366.10">
    <property type="entry name" value="Malonyl-Coenzyme A Acyl Carrier Protein, domain 2"/>
    <property type="match status" value="1"/>
</dbReference>
<dbReference type="NCBIfam" id="TIGR00128">
    <property type="entry name" value="fabD"/>
    <property type="match status" value="1"/>
</dbReference>
<name>A0AAN1XXB4_UNVUL</name>
<evidence type="ECO:0000313" key="7">
    <source>
        <dbReference type="EMBL" id="BDE06655.1"/>
    </source>
</evidence>
<evidence type="ECO:0000256" key="1">
    <source>
        <dbReference type="ARBA" id="ARBA00022679"/>
    </source>
</evidence>
<dbReference type="AlphaFoldDB" id="A0AAN1XXB4"/>
<dbReference type="InterPro" id="IPR024925">
    <property type="entry name" value="Malonyl_CoA-ACP_transAc"/>
</dbReference>
<dbReference type="InterPro" id="IPR016035">
    <property type="entry name" value="Acyl_Trfase/lysoPLipase"/>
</dbReference>
<feature type="active site" evidence="5">
    <location>
        <position position="91"/>
    </location>
</feature>
<comment type="catalytic activity">
    <reaction evidence="3 4">
        <text>holo-[ACP] + malonyl-CoA = malonyl-[ACP] + CoA</text>
        <dbReference type="Rhea" id="RHEA:41792"/>
        <dbReference type="Rhea" id="RHEA-COMP:9623"/>
        <dbReference type="Rhea" id="RHEA-COMP:9685"/>
        <dbReference type="ChEBI" id="CHEBI:57287"/>
        <dbReference type="ChEBI" id="CHEBI:57384"/>
        <dbReference type="ChEBI" id="CHEBI:64479"/>
        <dbReference type="ChEBI" id="CHEBI:78449"/>
        <dbReference type="EC" id="2.3.1.39"/>
    </reaction>
</comment>
<gene>
    <name evidence="7" type="ORF">WPS_19310</name>
</gene>
<dbReference type="PANTHER" id="PTHR42681:SF1">
    <property type="entry name" value="MALONYL-COA-ACYL CARRIER PROTEIN TRANSACYLASE, MITOCHONDRIAL"/>
    <property type="match status" value="1"/>
</dbReference>
<dbReference type="InterPro" id="IPR050858">
    <property type="entry name" value="Mal-CoA-ACP_Trans/PKS_FabD"/>
</dbReference>
<dbReference type="GO" id="GO:0006633">
    <property type="term" value="P:fatty acid biosynthetic process"/>
    <property type="evidence" value="ECO:0007669"/>
    <property type="project" value="TreeGrafter"/>
</dbReference>
<dbReference type="GO" id="GO:0004314">
    <property type="term" value="F:[acyl-carrier-protein] S-malonyltransferase activity"/>
    <property type="evidence" value="ECO:0007669"/>
    <property type="project" value="UniProtKB-EC"/>
</dbReference>
<dbReference type="InterPro" id="IPR004410">
    <property type="entry name" value="Malonyl_CoA-ACP_transAc_FabD"/>
</dbReference>
<dbReference type="SMART" id="SM00827">
    <property type="entry name" value="PKS_AT"/>
    <property type="match status" value="1"/>
</dbReference>
<feature type="active site" evidence="5">
    <location>
        <position position="202"/>
    </location>
</feature>
<evidence type="ECO:0000259" key="6">
    <source>
        <dbReference type="SMART" id="SM00827"/>
    </source>
</evidence>
<proteinExistence type="inferred from homology"/>
<dbReference type="Gene3D" id="3.30.70.250">
    <property type="entry name" value="Malonyl-CoA ACP transacylase, ACP-binding"/>
    <property type="match status" value="1"/>
</dbReference>
<organism evidence="7 8">
    <name type="scientific">Vulcanimicrobium alpinum</name>
    <dbReference type="NCBI Taxonomy" id="3016050"/>
    <lineage>
        <taxon>Bacteria</taxon>
        <taxon>Bacillati</taxon>
        <taxon>Vulcanimicrobiota</taxon>
        <taxon>Vulcanimicrobiia</taxon>
        <taxon>Vulcanimicrobiales</taxon>
        <taxon>Vulcanimicrobiaceae</taxon>
        <taxon>Vulcanimicrobium</taxon>
    </lineage>
</organism>
<dbReference type="InterPro" id="IPR014043">
    <property type="entry name" value="Acyl_transferase_dom"/>
</dbReference>
<evidence type="ECO:0000313" key="8">
    <source>
        <dbReference type="Proteomes" id="UP001317532"/>
    </source>
</evidence>
<evidence type="ECO:0000256" key="2">
    <source>
        <dbReference type="ARBA" id="ARBA00023315"/>
    </source>
</evidence>
<dbReference type="FunFam" id="3.30.70.250:FF:000001">
    <property type="entry name" value="Malonyl CoA-acyl carrier protein transacylase"/>
    <property type="match status" value="1"/>
</dbReference>
<dbReference type="Proteomes" id="UP001317532">
    <property type="component" value="Chromosome"/>
</dbReference>
<keyword evidence="8" id="KW-1185">Reference proteome</keyword>
<dbReference type="InterPro" id="IPR001227">
    <property type="entry name" value="Ac_transferase_dom_sf"/>
</dbReference>
<keyword evidence="2 4" id="KW-0012">Acyltransferase</keyword>
<reference evidence="7 8" key="1">
    <citation type="journal article" date="2022" name="ISME Commun">
        <title>Vulcanimicrobium alpinus gen. nov. sp. nov., the first cultivated representative of the candidate phylum 'Eremiobacterota', is a metabolically versatile aerobic anoxygenic phototroph.</title>
        <authorList>
            <person name="Yabe S."/>
            <person name="Muto K."/>
            <person name="Abe K."/>
            <person name="Yokota A."/>
            <person name="Staudigel H."/>
            <person name="Tebo B.M."/>
        </authorList>
    </citation>
    <scope>NUCLEOTIDE SEQUENCE [LARGE SCALE GENOMIC DNA]</scope>
    <source>
        <strain evidence="7 8">WC8-2</strain>
    </source>
</reference>
<comment type="similarity">
    <text evidence="4">Belongs to the fabD family.</text>
</comment>
<feature type="domain" description="Malonyl-CoA:ACP transacylase (MAT)" evidence="6">
    <location>
        <begin position="8"/>
        <end position="304"/>
    </location>
</feature>